<evidence type="ECO:0000259" key="11">
    <source>
        <dbReference type="PROSITE" id="PS51194"/>
    </source>
</evidence>
<dbReference type="EC" id="5.6.2.4" evidence="7"/>
<keyword evidence="4" id="KW-0238">DNA-binding</keyword>
<evidence type="ECO:0000256" key="5">
    <source>
        <dbReference type="ARBA" id="ARBA00023235"/>
    </source>
</evidence>
<feature type="compositionally biased region" description="Acidic residues" evidence="9">
    <location>
        <begin position="8"/>
        <end position="21"/>
    </location>
</feature>
<dbReference type="GO" id="GO:0005694">
    <property type="term" value="C:chromosome"/>
    <property type="evidence" value="ECO:0007669"/>
    <property type="project" value="TreeGrafter"/>
</dbReference>
<dbReference type="InterPro" id="IPR027417">
    <property type="entry name" value="P-loop_NTPase"/>
</dbReference>
<feature type="compositionally biased region" description="Acidic residues" evidence="9">
    <location>
        <begin position="32"/>
        <end position="42"/>
    </location>
</feature>
<organism evidence="12 13">
    <name type="scientific">Puccinia graminis f. sp. tritici</name>
    <dbReference type="NCBI Taxonomy" id="56615"/>
    <lineage>
        <taxon>Eukaryota</taxon>
        <taxon>Fungi</taxon>
        <taxon>Dikarya</taxon>
        <taxon>Basidiomycota</taxon>
        <taxon>Pucciniomycotina</taxon>
        <taxon>Pucciniomycetes</taxon>
        <taxon>Pucciniales</taxon>
        <taxon>Pucciniaceae</taxon>
        <taxon>Puccinia</taxon>
    </lineage>
</organism>
<dbReference type="InterPro" id="IPR011545">
    <property type="entry name" value="DEAD/DEAH_box_helicase_dom"/>
</dbReference>
<dbReference type="EMBL" id="VDEP01000438">
    <property type="protein sequence ID" value="KAA1083244.1"/>
    <property type="molecule type" value="Genomic_DNA"/>
</dbReference>
<dbReference type="PANTHER" id="PTHR13710">
    <property type="entry name" value="DNA HELICASE RECQ FAMILY MEMBER"/>
    <property type="match status" value="1"/>
</dbReference>
<dbReference type="AlphaFoldDB" id="A0A5B0N462"/>
<comment type="caution">
    <text evidence="12">The sequence shown here is derived from an EMBL/GenBank/DDBJ whole genome shotgun (WGS) entry which is preliminary data.</text>
</comment>
<evidence type="ECO:0000313" key="12">
    <source>
        <dbReference type="EMBL" id="KAA1083244.1"/>
    </source>
</evidence>
<dbReference type="Pfam" id="PF00270">
    <property type="entry name" value="DEAD"/>
    <property type="match status" value="1"/>
</dbReference>
<evidence type="ECO:0000256" key="6">
    <source>
        <dbReference type="ARBA" id="ARBA00034617"/>
    </source>
</evidence>
<dbReference type="GO" id="GO:0009378">
    <property type="term" value="F:four-way junction helicase activity"/>
    <property type="evidence" value="ECO:0007669"/>
    <property type="project" value="TreeGrafter"/>
</dbReference>
<evidence type="ECO:0000256" key="1">
    <source>
        <dbReference type="ARBA" id="ARBA00005446"/>
    </source>
</evidence>
<comment type="similarity">
    <text evidence="1">Belongs to the helicase family. RecQ subfamily.</text>
</comment>
<keyword evidence="2" id="KW-0547">Nucleotide-binding</keyword>
<keyword evidence="12" id="KW-0347">Helicase</keyword>
<gene>
    <name evidence="12" type="primary">SGS1_77</name>
    <name evidence="12" type="ORF">PGTUg99_018011</name>
</gene>
<keyword evidence="5" id="KW-0413">Isomerase</keyword>
<evidence type="ECO:0000256" key="2">
    <source>
        <dbReference type="ARBA" id="ARBA00022741"/>
    </source>
</evidence>
<evidence type="ECO:0000313" key="13">
    <source>
        <dbReference type="Proteomes" id="UP000325313"/>
    </source>
</evidence>
<comment type="catalytic activity">
    <reaction evidence="6">
        <text>Couples ATP hydrolysis with the unwinding of duplex DNA by translocating in the 3'-5' direction.</text>
        <dbReference type="EC" id="5.6.2.4"/>
    </reaction>
</comment>
<name>A0A5B0N462_PUCGR</name>
<dbReference type="GO" id="GO:0005524">
    <property type="term" value="F:ATP binding"/>
    <property type="evidence" value="ECO:0007669"/>
    <property type="project" value="UniProtKB-KW"/>
</dbReference>
<evidence type="ECO:0000256" key="3">
    <source>
        <dbReference type="ARBA" id="ARBA00022840"/>
    </source>
</evidence>
<dbReference type="GO" id="GO:0043138">
    <property type="term" value="F:3'-5' DNA helicase activity"/>
    <property type="evidence" value="ECO:0007669"/>
    <property type="project" value="UniProtKB-EC"/>
</dbReference>
<reference evidence="12 13" key="1">
    <citation type="submission" date="2019-05" db="EMBL/GenBank/DDBJ databases">
        <title>Emergence of the Ug99 lineage of the wheat stem rust pathogen through somatic hybridization.</title>
        <authorList>
            <person name="Li F."/>
            <person name="Upadhyaya N.M."/>
            <person name="Sperschneider J."/>
            <person name="Matny O."/>
            <person name="Nguyen-Phuc H."/>
            <person name="Mago R."/>
            <person name="Raley C."/>
            <person name="Miller M.E."/>
            <person name="Silverstein K.A.T."/>
            <person name="Henningsen E."/>
            <person name="Hirsch C.D."/>
            <person name="Visser B."/>
            <person name="Pretorius Z.A."/>
            <person name="Steffenson B.J."/>
            <person name="Schwessinger B."/>
            <person name="Dodds P.N."/>
            <person name="Figueroa M."/>
        </authorList>
    </citation>
    <scope>NUCLEOTIDE SEQUENCE [LARGE SCALE GENOMIC DNA]</scope>
    <source>
        <strain evidence="12 13">Ug99</strain>
    </source>
</reference>
<feature type="domain" description="Helicase ATP-binding" evidence="10">
    <location>
        <begin position="90"/>
        <end position="288"/>
    </location>
</feature>
<dbReference type="PANTHER" id="PTHR13710:SF105">
    <property type="entry name" value="ATP-DEPENDENT DNA HELICASE Q1"/>
    <property type="match status" value="1"/>
</dbReference>
<dbReference type="InterPro" id="IPR001650">
    <property type="entry name" value="Helicase_C-like"/>
</dbReference>
<evidence type="ECO:0000256" key="4">
    <source>
        <dbReference type="ARBA" id="ARBA00023125"/>
    </source>
</evidence>
<evidence type="ECO:0000256" key="9">
    <source>
        <dbReference type="SAM" id="MobiDB-lite"/>
    </source>
</evidence>
<dbReference type="GO" id="GO:0003677">
    <property type="term" value="F:DNA binding"/>
    <property type="evidence" value="ECO:0007669"/>
    <property type="project" value="UniProtKB-KW"/>
</dbReference>
<evidence type="ECO:0000256" key="8">
    <source>
        <dbReference type="SAM" id="Coils"/>
    </source>
</evidence>
<evidence type="ECO:0000259" key="10">
    <source>
        <dbReference type="PROSITE" id="PS51192"/>
    </source>
</evidence>
<dbReference type="GO" id="GO:0005737">
    <property type="term" value="C:cytoplasm"/>
    <property type="evidence" value="ECO:0007669"/>
    <property type="project" value="TreeGrafter"/>
</dbReference>
<feature type="coiled-coil region" evidence="8">
    <location>
        <begin position="657"/>
        <end position="730"/>
    </location>
</feature>
<proteinExistence type="inferred from homology"/>
<keyword evidence="12" id="KW-0378">Hydrolase</keyword>
<dbReference type="SMART" id="SM00487">
    <property type="entry name" value="DEXDc"/>
    <property type="match status" value="1"/>
</dbReference>
<feature type="region of interest" description="Disordered" evidence="9">
    <location>
        <begin position="1"/>
        <end position="50"/>
    </location>
</feature>
<protein>
    <recommendedName>
        <fullName evidence="7">DNA 3'-5' helicase</fullName>
        <ecNumber evidence="7">5.6.2.4</ecNumber>
    </recommendedName>
</protein>
<dbReference type="PROSITE" id="PS51192">
    <property type="entry name" value="HELICASE_ATP_BIND_1"/>
    <property type="match status" value="1"/>
</dbReference>
<dbReference type="GO" id="GO:0000724">
    <property type="term" value="P:double-strand break repair via homologous recombination"/>
    <property type="evidence" value="ECO:0007669"/>
    <property type="project" value="TreeGrafter"/>
</dbReference>
<dbReference type="Proteomes" id="UP000325313">
    <property type="component" value="Unassembled WGS sequence"/>
</dbReference>
<dbReference type="SUPFAM" id="SSF52540">
    <property type="entry name" value="P-loop containing nucleoside triphosphate hydrolases"/>
    <property type="match status" value="1"/>
</dbReference>
<evidence type="ECO:0000256" key="7">
    <source>
        <dbReference type="ARBA" id="ARBA00034808"/>
    </source>
</evidence>
<sequence length="746" mass="84324">MNQSETEIPIEDDSSHEEDSDSGQRISASNPIEDDSSNEEDSNSSQRITESEVIDEIAALNRGESLPDKLASLKLNLYGDEAKDEQLEAVAALVHDRHTFVLAGTGFGKTRIAEMYHNLFQPYQKSIVLVLNPLDSLGDNQVEEKKKVGVNNRHIKAVNLTSNVLDAKMARKIISGEFEFVYLSPEALLNNEIFRDVYFNPKFQSRLSLIVVDEAHMVYVWGLVANGQSKGLTSHLKHGERGVFRPGYGELAARLMATNGTLLLMMSTTCRPIAINSILESFKLTRQMVTFVEAELTRPEIRMLRINMQKSLASSEDLADLFSTQEQTPDNEIIPTLIYSTTRNLTGQVLDVVNDAREANQEDDPFSTFARRYHSITGDMDKSDVTGDFTKGFFPVVSSTMALGLGQNWKRVRCVIHMGRGDPASICQMLGRCRRDGKKGLAIMFVEPHRKNGKNSVSDFTNVELQNDDDRMDALGYIPLSFDDPNYKREAKREVDAGFSECSCSNCKPESSKWVINNFKRANINNFDLFISDSPQDIAELFPIRQEKQVADNQINWVEESGKKPLHEILEAFAQALVWYFCDFFDSEMKGAAAYPPDAYFSIIHARKISRNIKHLTLDNIEQLIGNEMLTGQFKMLFDHITLFQSTDSYQYISHRQEELDAELDSKAARLRKEKEDKDNQRAEATRAIQEAAAQKKIDTAARVKANAEKKRTAKEAKFIESEKKKAKRESDMAFLHQLQAQAEID</sequence>
<dbReference type="Gene3D" id="3.40.50.300">
    <property type="entry name" value="P-loop containing nucleotide triphosphate hydrolases"/>
    <property type="match status" value="2"/>
</dbReference>
<feature type="domain" description="Helicase C-terminal" evidence="11">
    <location>
        <begin position="317"/>
        <end position="476"/>
    </location>
</feature>
<accession>A0A5B0N462</accession>
<dbReference type="InterPro" id="IPR014001">
    <property type="entry name" value="Helicase_ATP-bd"/>
</dbReference>
<keyword evidence="3" id="KW-0067">ATP-binding</keyword>
<keyword evidence="8" id="KW-0175">Coiled coil</keyword>
<dbReference type="PROSITE" id="PS51194">
    <property type="entry name" value="HELICASE_CTER"/>
    <property type="match status" value="1"/>
</dbReference>